<evidence type="ECO:0000256" key="1">
    <source>
        <dbReference type="SAM" id="Phobius"/>
    </source>
</evidence>
<organism evidence="2 3">
    <name type="scientific">Rhodococcus navarretei</name>
    <dbReference type="NCBI Taxonomy" id="3128981"/>
    <lineage>
        <taxon>Bacteria</taxon>
        <taxon>Bacillati</taxon>
        <taxon>Actinomycetota</taxon>
        <taxon>Actinomycetes</taxon>
        <taxon>Mycobacteriales</taxon>
        <taxon>Nocardiaceae</taxon>
        <taxon>Rhodococcus</taxon>
    </lineage>
</organism>
<keyword evidence="1" id="KW-0472">Membrane</keyword>
<reference evidence="2 3" key="1">
    <citation type="submission" date="2024-03" db="EMBL/GenBank/DDBJ databases">
        <title>Rhodococcus navarretei sp. nov. and Pseudarthrobacter quantumdoti sp. nov., two new species with the ability to biosynthesize Quantum Dots isolated from soil samples at Union Glacier, Antarctica.</title>
        <authorList>
            <person name="Vargas M."/>
        </authorList>
    </citation>
    <scope>NUCLEOTIDE SEQUENCE [LARGE SCALE GENOMIC DNA]</scope>
    <source>
        <strain evidence="2 3">EXRC-4A-4</strain>
    </source>
</reference>
<sequence>MAAVVLADATVELAQQQAASARAQVAANDLAEVQRLQEIERTRLAGIEATQRQQANRRRGTDFSAITLAGGAAVTVLGPYLLGHFVLRKTPLLVPDPAVYDERARGLGDHFLPDYLGGLAVVVAVLAVFLLVRPWAFRQPSVILGWVLAVALIAILIPTTMSQWDDAEAKTVASLRETSYPFAEEYIDCYSWDFDSENGASQRELWQVHLGRTRGTDVDGCNRINVYRGWIFVGSFDLGNGDTFTGDIVVNMPDWTEPLITSGSTSVYQISREPMNPLAVGVDLTTEFGGHIRFTLDGAANNLFTVA</sequence>
<name>A0ABU9CTK2_9NOCA</name>
<comment type="caution">
    <text evidence="2">The sequence shown here is derived from an EMBL/GenBank/DDBJ whole genome shotgun (WGS) entry which is preliminary data.</text>
</comment>
<gene>
    <name evidence="2" type="ORF">AABD04_07735</name>
</gene>
<feature type="transmembrane region" description="Helical" evidence="1">
    <location>
        <begin position="144"/>
        <end position="164"/>
    </location>
</feature>
<evidence type="ECO:0000313" key="3">
    <source>
        <dbReference type="Proteomes" id="UP001456513"/>
    </source>
</evidence>
<dbReference type="RefSeq" id="WP_341440756.1">
    <property type="nucleotide sequence ID" value="NZ_JBBPCN010000001.1"/>
</dbReference>
<keyword evidence="3" id="KW-1185">Reference proteome</keyword>
<keyword evidence="1" id="KW-1133">Transmembrane helix</keyword>
<protein>
    <submittedName>
        <fullName evidence="2">Uncharacterized protein</fullName>
    </submittedName>
</protein>
<feature type="transmembrane region" description="Helical" evidence="1">
    <location>
        <begin position="115"/>
        <end position="132"/>
    </location>
</feature>
<keyword evidence="1" id="KW-0812">Transmembrane</keyword>
<dbReference type="EMBL" id="JBBPCN010000001">
    <property type="protein sequence ID" value="MEK8070735.1"/>
    <property type="molecule type" value="Genomic_DNA"/>
</dbReference>
<accession>A0ABU9CTK2</accession>
<feature type="transmembrane region" description="Helical" evidence="1">
    <location>
        <begin position="63"/>
        <end position="82"/>
    </location>
</feature>
<evidence type="ECO:0000313" key="2">
    <source>
        <dbReference type="EMBL" id="MEK8070735.1"/>
    </source>
</evidence>
<dbReference type="Proteomes" id="UP001456513">
    <property type="component" value="Unassembled WGS sequence"/>
</dbReference>
<proteinExistence type="predicted"/>